<evidence type="ECO:0000313" key="3">
    <source>
        <dbReference type="Proteomes" id="UP001139369"/>
    </source>
</evidence>
<dbReference type="Pfam" id="PF00581">
    <property type="entry name" value="Rhodanese"/>
    <property type="match status" value="1"/>
</dbReference>
<dbReference type="CDD" id="cd00158">
    <property type="entry name" value="RHOD"/>
    <property type="match status" value="1"/>
</dbReference>
<dbReference type="InterPro" id="IPR036873">
    <property type="entry name" value="Rhodanese-like_dom_sf"/>
</dbReference>
<dbReference type="Gene3D" id="3.40.250.10">
    <property type="entry name" value="Rhodanese-like domain"/>
    <property type="match status" value="1"/>
</dbReference>
<dbReference type="AlphaFoldDB" id="A0A9X1VM83"/>
<dbReference type="EMBL" id="JAKQYM010000003">
    <property type="protein sequence ID" value="MCI2228726.1"/>
    <property type="molecule type" value="Genomic_DNA"/>
</dbReference>
<keyword evidence="3" id="KW-1185">Reference proteome</keyword>
<dbReference type="RefSeq" id="WP_242177856.1">
    <property type="nucleotide sequence ID" value="NZ_JAKQYM010000003.1"/>
</dbReference>
<gene>
    <name evidence="2" type="ORF">MC378_06070</name>
</gene>
<comment type="caution">
    <text evidence="2">The sequence shown here is derived from an EMBL/GenBank/DDBJ whole genome shotgun (WGS) entry which is preliminary data.</text>
</comment>
<organism evidence="2 3">
    <name type="scientific">Polaribacter marinus</name>
    <dbReference type="NCBI Taxonomy" id="2916838"/>
    <lineage>
        <taxon>Bacteria</taxon>
        <taxon>Pseudomonadati</taxon>
        <taxon>Bacteroidota</taxon>
        <taxon>Flavobacteriia</taxon>
        <taxon>Flavobacteriales</taxon>
        <taxon>Flavobacteriaceae</taxon>
    </lineage>
</organism>
<dbReference type="PROSITE" id="PS51257">
    <property type="entry name" value="PROKAR_LIPOPROTEIN"/>
    <property type="match status" value="1"/>
</dbReference>
<reference evidence="2" key="1">
    <citation type="submission" date="2022-02" db="EMBL/GenBank/DDBJ databases">
        <title>Polaribacter sp. MSW13, isolated from seawater.</title>
        <authorList>
            <person name="Kristyanto S."/>
            <person name="Jung J."/>
            <person name="Jeon C.O."/>
        </authorList>
    </citation>
    <scope>NUCLEOTIDE SEQUENCE</scope>
    <source>
        <strain evidence="2">MSW13</strain>
    </source>
</reference>
<accession>A0A9X1VM83</accession>
<dbReference type="SUPFAM" id="SSF52821">
    <property type="entry name" value="Rhodanese/Cell cycle control phosphatase"/>
    <property type="match status" value="1"/>
</dbReference>
<dbReference type="PANTHER" id="PTHR43031:SF1">
    <property type="entry name" value="PYRIDINE NUCLEOTIDE-DISULPHIDE OXIDOREDUCTASE"/>
    <property type="match status" value="1"/>
</dbReference>
<dbReference type="PANTHER" id="PTHR43031">
    <property type="entry name" value="FAD-DEPENDENT OXIDOREDUCTASE"/>
    <property type="match status" value="1"/>
</dbReference>
<dbReference type="InterPro" id="IPR001763">
    <property type="entry name" value="Rhodanese-like_dom"/>
</dbReference>
<dbReference type="Proteomes" id="UP001139369">
    <property type="component" value="Unassembled WGS sequence"/>
</dbReference>
<evidence type="ECO:0000259" key="1">
    <source>
        <dbReference type="PROSITE" id="PS50206"/>
    </source>
</evidence>
<name>A0A9X1VM83_9FLAO</name>
<sequence length="121" mass="13932">MKKVITCFFLSLFFISCGNSQEIKSITTSELKDLLAKEKIQLIDVRTPKETKQGFIETALFANFYSDSFYTDATKQIDKNKVVYLYCRSGSRSLKASKMLQEKGYKIVNVLGGYNKWKQEN</sequence>
<dbReference type="SMART" id="SM00450">
    <property type="entry name" value="RHOD"/>
    <property type="match status" value="1"/>
</dbReference>
<dbReference type="PROSITE" id="PS50206">
    <property type="entry name" value="RHODANESE_3"/>
    <property type="match status" value="1"/>
</dbReference>
<dbReference type="InterPro" id="IPR050229">
    <property type="entry name" value="GlpE_sulfurtransferase"/>
</dbReference>
<feature type="domain" description="Rhodanese" evidence="1">
    <location>
        <begin position="36"/>
        <end position="121"/>
    </location>
</feature>
<protein>
    <submittedName>
        <fullName evidence="2">Rhodanese-like domain-containing protein</fullName>
    </submittedName>
</protein>
<proteinExistence type="predicted"/>
<evidence type="ECO:0000313" key="2">
    <source>
        <dbReference type="EMBL" id="MCI2228726.1"/>
    </source>
</evidence>